<dbReference type="AlphaFoldDB" id="A0A0L6Z7W3"/>
<dbReference type="NCBIfam" id="NF005304">
    <property type="entry name" value="PRK06835.1"/>
    <property type="match status" value="1"/>
</dbReference>
<protein>
    <submittedName>
        <fullName evidence="2">DNA replication protein DnaC</fullName>
    </submittedName>
</protein>
<evidence type="ECO:0000313" key="2">
    <source>
        <dbReference type="EMBL" id="KOA19061.1"/>
    </source>
</evidence>
<dbReference type="PATRIC" id="fig|1121318.3.peg.2574"/>
<feature type="domain" description="AAA+ ATPase" evidence="1">
    <location>
        <begin position="182"/>
        <end position="305"/>
    </location>
</feature>
<dbReference type="Gene3D" id="3.40.50.300">
    <property type="entry name" value="P-loop containing nucleotide triphosphate hydrolases"/>
    <property type="match status" value="1"/>
</dbReference>
<reference evidence="3" key="1">
    <citation type="submission" date="2015-08" db="EMBL/GenBank/DDBJ databases">
        <title>Genome sequence of the strict anaerobe Clostridium homopropionicum LuHBu1 (DSM 5847T).</title>
        <authorList>
            <person name="Poehlein A."/>
            <person name="Beck M."/>
            <person name="Schiel-Bengelsdorf B."/>
            <person name="Bengelsdorf F.R."/>
            <person name="Daniel R."/>
            <person name="Duerre P."/>
        </authorList>
    </citation>
    <scope>NUCLEOTIDE SEQUENCE [LARGE SCALE GENOMIC DNA]</scope>
    <source>
        <strain evidence="3">DSM 5847</strain>
    </source>
</reference>
<name>A0A0L6Z7W3_9CLOT</name>
<comment type="caution">
    <text evidence="2">The sequence shown here is derived from an EMBL/GenBank/DDBJ whole genome shotgun (WGS) entry which is preliminary data.</text>
</comment>
<evidence type="ECO:0000259" key="1">
    <source>
        <dbReference type="SMART" id="SM00382"/>
    </source>
</evidence>
<dbReference type="STRING" id="36844.SAMN04488501_12337"/>
<dbReference type="PANTHER" id="PTHR30050:SF4">
    <property type="entry name" value="ATP-BINDING PROTEIN RV3427C IN INSERTION SEQUENCE-RELATED"/>
    <property type="match status" value="1"/>
</dbReference>
<dbReference type="InterPro" id="IPR003593">
    <property type="entry name" value="AAA+_ATPase"/>
</dbReference>
<proteinExistence type="predicted"/>
<dbReference type="Proteomes" id="UP000037043">
    <property type="component" value="Unassembled WGS sequence"/>
</dbReference>
<dbReference type="CDD" id="cd00009">
    <property type="entry name" value="AAA"/>
    <property type="match status" value="1"/>
</dbReference>
<sequence length="330" mass="38571">MIKGYKAQILNIYEKIREEELNLSKERRKEIIEKLPDVIEIEKQISRLSIELSLSSFKPIKNRDLYISKLREEINDLRIKRSELLVCNGYPMDYLNLHYRCTKCKDTGFIGTTPCSCYKEKLAEIYYNSSDLKSVLERESFDNFNFDLFSKERSDNYPSSPRKNLENIVENCMIFINSFQSNKDNILFYGTPGTGKTFLTHCIAKALLDSGFLVVYRTANSLINDLRKIRLEHDSNLEDLLLNCDLLIIDDLGTEQITNFTLTELFNLINEKLLREKKMLISTNFTLDEILKTYSDRITSRLLGNFTVHNFYGNDIRIKNNLDKKNIALK</sequence>
<dbReference type="InterPro" id="IPR002611">
    <property type="entry name" value="IstB_ATP-bd"/>
</dbReference>
<evidence type="ECO:0000313" key="3">
    <source>
        <dbReference type="Proteomes" id="UP000037043"/>
    </source>
</evidence>
<accession>A0A0L6Z7W3</accession>
<dbReference type="InterPro" id="IPR027417">
    <property type="entry name" value="P-loop_NTPase"/>
</dbReference>
<dbReference type="Pfam" id="PF01695">
    <property type="entry name" value="IstB_IS21"/>
    <property type="match status" value="1"/>
</dbReference>
<keyword evidence="3" id="KW-1185">Reference proteome</keyword>
<dbReference type="GO" id="GO:0005524">
    <property type="term" value="F:ATP binding"/>
    <property type="evidence" value="ECO:0007669"/>
    <property type="project" value="InterPro"/>
</dbReference>
<dbReference type="GO" id="GO:0006260">
    <property type="term" value="P:DNA replication"/>
    <property type="evidence" value="ECO:0007669"/>
    <property type="project" value="TreeGrafter"/>
</dbReference>
<gene>
    <name evidence="2" type="primary">dnaC_3</name>
    <name evidence="2" type="ORF">CLHOM_25560</name>
</gene>
<dbReference type="SMART" id="SM00382">
    <property type="entry name" value="AAA"/>
    <property type="match status" value="1"/>
</dbReference>
<dbReference type="SUPFAM" id="SSF52540">
    <property type="entry name" value="P-loop containing nucleoside triphosphate hydrolases"/>
    <property type="match status" value="1"/>
</dbReference>
<dbReference type="PANTHER" id="PTHR30050">
    <property type="entry name" value="CHROMOSOMAL REPLICATION INITIATOR PROTEIN DNAA"/>
    <property type="match status" value="1"/>
</dbReference>
<dbReference type="EMBL" id="LHUR01000029">
    <property type="protein sequence ID" value="KOA19061.1"/>
    <property type="molecule type" value="Genomic_DNA"/>
</dbReference>
<organism evidence="2 3">
    <name type="scientific">Clostridium homopropionicum DSM 5847</name>
    <dbReference type="NCBI Taxonomy" id="1121318"/>
    <lineage>
        <taxon>Bacteria</taxon>
        <taxon>Bacillati</taxon>
        <taxon>Bacillota</taxon>
        <taxon>Clostridia</taxon>
        <taxon>Eubacteriales</taxon>
        <taxon>Clostridiaceae</taxon>
        <taxon>Clostridium</taxon>
    </lineage>
</organism>
<dbReference type="RefSeq" id="WP_052222057.1">
    <property type="nucleotide sequence ID" value="NZ_LHUR01000029.1"/>
</dbReference>